<evidence type="ECO:0000256" key="1">
    <source>
        <dbReference type="SAM" id="MobiDB-lite"/>
    </source>
</evidence>
<accession>A0A1A9N5I3</accession>
<gene>
    <name evidence="3" type="ORF">A6V36_26340</name>
    <name evidence="2" type="ORF">A6V37_29280</name>
</gene>
<comment type="caution">
    <text evidence="2">The sequence shown here is derived from an EMBL/GenBank/DDBJ whole genome shotgun (WGS) entry which is preliminary data.</text>
</comment>
<dbReference type="EMBL" id="LXKA01000326">
    <property type="protein sequence ID" value="OAJ57783.1"/>
    <property type="molecule type" value="Genomic_DNA"/>
</dbReference>
<evidence type="ECO:0000313" key="4">
    <source>
        <dbReference type="Proteomes" id="UP000077961"/>
    </source>
</evidence>
<evidence type="ECO:0000313" key="3">
    <source>
        <dbReference type="EMBL" id="OAJ59886.1"/>
    </source>
</evidence>
<reference evidence="4 5" key="1">
    <citation type="submission" date="2016-04" db="EMBL/GenBank/DDBJ databases">
        <title>Reclassification of Paraburkholderia panaciterrae (Farh et al. 2015) Dobritsa &amp; Samadpour 2016 as a later homotypic synonym of Paraburkholderia ginsengiterrae (Farh et al. 2015) Dobritsa &amp; Samadpour 2016.</title>
        <authorList>
            <person name="Dobritsa A.P."/>
            <person name="Kutumbaka K."/>
            <person name="Samadpour M."/>
        </authorList>
    </citation>
    <scope>NUCLEOTIDE SEQUENCE [LARGE SCALE GENOMIC DNA]</scope>
    <source>
        <strain evidence="2 5">DCY85</strain>
        <strain evidence="3 4">DCY85-1</strain>
    </source>
</reference>
<dbReference type="RefSeq" id="WP_064267422.1">
    <property type="nucleotide sequence ID" value="NZ_LXJZ01000119.1"/>
</dbReference>
<dbReference type="Proteomes" id="UP000078116">
    <property type="component" value="Unassembled WGS sequence"/>
</dbReference>
<organism evidence="2 5">
    <name type="scientific">Paraburkholderia ginsengiterrae</name>
    <dbReference type="NCBI Taxonomy" id="1462993"/>
    <lineage>
        <taxon>Bacteria</taxon>
        <taxon>Pseudomonadati</taxon>
        <taxon>Pseudomonadota</taxon>
        <taxon>Betaproteobacteria</taxon>
        <taxon>Burkholderiales</taxon>
        <taxon>Burkholderiaceae</taxon>
        <taxon>Paraburkholderia</taxon>
    </lineage>
</organism>
<sequence length="178" mass="19801">MTEPSLPSSDTAEDFTTEGSSELGETVHEDRLWRDDGWTARVIKNEDDDGWAVAMIKDGEAEPALVGPWTMGRNKKDPKPLDTSAFNTLVKTASEVLRRHEQQLRAQLHKSVRVMSADGNDELDITLDIVPDEDEPYALLTALDAFGEQLAQVQVAPHFKLSKASAAAWVENEFRRPV</sequence>
<feature type="region of interest" description="Disordered" evidence="1">
    <location>
        <begin position="1"/>
        <end position="28"/>
    </location>
</feature>
<evidence type="ECO:0000313" key="2">
    <source>
        <dbReference type="EMBL" id="OAJ57783.1"/>
    </source>
</evidence>
<proteinExistence type="predicted"/>
<dbReference type="EMBL" id="LXJZ01000119">
    <property type="protein sequence ID" value="OAJ59886.1"/>
    <property type="molecule type" value="Genomic_DNA"/>
</dbReference>
<dbReference type="Proteomes" id="UP000077961">
    <property type="component" value="Unassembled WGS sequence"/>
</dbReference>
<dbReference type="STRING" id="1462993.A6V36_26340"/>
<feature type="compositionally biased region" description="Polar residues" evidence="1">
    <location>
        <begin position="1"/>
        <end position="10"/>
    </location>
</feature>
<name>A0A1A9N5I3_9BURK</name>
<protein>
    <submittedName>
        <fullName evidence="2">Uncharacterized protein</fullName>
    </submittedName>
</protein>
<keyword evidence="4" id="KW-1185">Reference proteome</keyword>
<dbReference type="AlphaFoldDB" id="A0A1A9N5I3"/>
<dbReference type="OrthoDB" id="8896410at2"/>
<evidence type="ECO:0000313" key="5">
    <source>
        <dbReference type="Proteomes" id="UP000078116"/>
    </source>
</evidence>